<evidence type="ECO:0000256" key="1">
    <source>
        <dbReference type="ARBA" id="ARBA00022649"/>
    </source>
</evidence>
<dbReference type="RefSeq" id="WP_273189053.1">
    <property type="nucleotide sequence ID" value="NZ_DYUZ01000009.1"/>
</dbReference>
<organism evidence="3 4">
    <name type="scientific">Enorma phocaeensis</name>
    <dbReference type="NCBI Taxonomy" id="1871019"/>
    <lineage>
        <taxon>Bacteria</taxon>
        <taxon>Bacillati</taxon>
        <taxon>Actinomycetota</taxon>
        <taxon>Coriobacteriia</taxon>
        <taxon>Coriobacteriales</taxon>
        <taxon>Coriobacteriaceae</taxon>
        <taxon>Enorma</taxon>
    </lineage>
</organism>
<reference evidence="3" key="2">
    <citation type="submission" date="2021-09" db="EMBL/GenBank/DDBJ databases">
        <authorList>
            <person name="Gilroy R."/>
        </authorList>
    </citation>
    <scope>NUCLEOTIDE SEQUENCE</scope>
    <source>
        <strain evidence="3">ChiHjej13B12-9602</strain>
    </source>
</reference>
<protein>
    <submittedName>
        <fullName evidence="3">Type II toxin-antitoxin system YafQ family toxin</fullName>
    </submittedName>
</protein>
<evidence type="ECO:0000313" key="4">
    <source>
        <dbReference type="Proteomes" id="UP000753256"/>
    </source>
</evidence>
<dbReference type="InterPro" id="IPR035093">
    <property type="entry name" value="RelE/ParE_toxin_dom_sf"/>
</dbReference>
<dbReference type="Pfam" id="PF15738">
    <property type="entry name" value="YafQ_toxin"/>
    <property type="match status" value="1"/>
</dbReference>
<dbReference type="SUPFAM" id="SSF143011">
    <property type="entry name" value="RelE-like"/>
    <property type="match status" value="1"/>
</dbReference>
<dbReference type="EMBL" id="DYUZ01000009">
    <property type="protein sequence ID" value="HJG36729.1"/>
    <property type="molecule type" value="Genomic_DNA"/>
</dbReference>
<evidence type="ECO:0000313" key="3">
    <source>
        <dbReference type="EMBL" id="HJG36729.1"/>
    </source>
</evidence>
<dbReference type="AlphaFoldDB" id="A0A921IT12"/>
<dbReference type="GO" id="GO:0006415">
    <property type="term" value="P:translational termination"/>
    <property type="evidence" value="ECO:0007669"/>
    <property type="project" value="TreeGrafter"/>
</dbReference>
<dbReference type="GO" id="GO:0004521">
    <property type="term" value="F:RNA endonuclease activity"/>
    <property type="evidence" value="ECO:0007669"/>
    <property type="project" value="TreeGrafter"/>
</dbReference>
<dbReference type="PANTHER" id="PTHR40588">
    <property type="entry name" value="MRNA INTERFERASE TOXIN YAFQ"/>
    <property type="match status" value="1"/>
</dbReference>
<dbReference type="NCBIfam" id="TIGR02385">
    <property type="entry name" value="RelE_StbE"/>
    <property type="match status" value="1"/>
</dbReference>
<accession>A0A921IT12</accession>
<comment type="caution">
    <text evidence="3">The sequence shown here is derived from an EMBL/GenBank/DDBJ whole genome shotgun (WGS) entry which is preliminary data.</text>
</comment>
<dbReference type="Proteomes" id="UP000753256">
    <property type="component" value="Unassembled WGS sequence"/>
</dbReference>
<evidence type="ECO:0000256" key="2">
    <source>
        <dbReference type="PIRSR" id="PIRSR006156-1"/>
    </source>
</evidence>
<dbReference type="InterPro" id="IPR004386">
    <property type="entry name" value="Toxin_YafQ-like"/>
</dbReference>
<dbReference type="InterPro" id="IPR007712">
    <property type="entry name" value="RelE/ParE_toxin"/>
</dbReference>
<dbReference type="Gene3D" id="3.30.2310.20">
    <property type="entry name" value="RelE-like"/>
    <property type="match status" value="1"/>
</dbReference>
<gene>
    <name evidence="3" type="ORF">K8V70_02535</name>
</gene>
<name>A0A921IT12_9ACTN</name>
<reference evidence="3" key="1">
    <citation type="journal article" date="2021" name="PeerJ">
        <title>Extensive microbial diversity within the chicken gut microbiome revealed by metagenomics and culture.</title>
        <authorList>
            <person name="Gilroy R."/>
            <person name="Ravi A."/>
            <person name="Getino M."/>
            <person name="Pursley I."/>
            <person name="Horton D.L."/>
            <person name="Alikhan N.F."/>
            <person name="Baker D."/>
            <person name="Gharbi K."/>
            <person name="Hall N."/>
            <person name="Watson M."/>
            <person name="Adriaenssens E.M."/>
            <person name="Foster-Nyarko E."/>
            <person name="Jarju S."/>
            <person name="Secka A."/>
            <person name="Antonio M."/>
            <person name="Oren A."/>
            <person name="Chaudhuri R.R."/>
            <person name="La Ragione R."/>
            <person name="Hildebrand F."/>
            <person name="Pallen M.J."/>
        </authorList>
    </citation>
    <scope>NUCLEOTIDE SEQUENCE</scope>
    <source>
        <strain evidence="3">ChiHjej13B12-9602</strain>
    </source>
</reference>
<sequence>MALKLVPTSQFKRDYKRMKKRGLNMNELQVVLDKLCAEKTLDERHRDHALIGRYVGFRECHIRPDWLLVYAIDKDKLILVASRTGIHSDLFDE</sequence>
<dbReference type="GO" id="GO:0006402">
    <property type="term" value="P:mRNA catabolic process"/>
    <property type="evidence" value="ECO:0007669"/>
    <property type="project" value="TreeGrafter"/>
</dbReference>
<feature type="active site" description="Proton donor" evidence="2">
    <location>
        <position position="87"/>
    </location>
</feature>
<dbReference type="PIRSF" id="PIRSF006156">
    <property type="entry name" value="YafQ"/>
    <property type="match status" value="1"/>
</dbReference>
<dbReference type="PANTHER" id="PTHR40588:SF1">
    <property type="entry name" value="MRNA INTERFERASE TOXIN YAFQ"/>
    <property type="match status" value="1"/>
</dbReference>
<proteinExistence type="predicted"/>
<keyword evidence="1" id="KW-1277">Toxin-antitoxin system</keyword>